<dbReference type="InParanoid" id="A0A7M7NPI2"/>
<dbReference type="InterPro" id="IPR016187">
    <property type="entry name" value="CTDL_fold"/>
</dbReference>
<accession>A0A7M7NPI2</accession>
<dbReference type="OMA" id="RTFITEY"/>
<feature type="compositionally biased region" description="Low complexity" evidence="1">
    <location>
        <begin position="7"/>
        <end position="20"/>
    </location>
</feature>
<feature type="region of interest" description="Disordered" evidence="1">
    <location>
        <begin position="1"/>
        <end position="89"/>
    </location>
</feature>
<evidence type="ECO:0000313" key="4">
    <source>
        <dbReference type="Proteomes" id="UP000007110"/>
    </source>
</evidence>
<dbReference type="GeneID" id="105446388"/>
<dbReference type="KEGG" id="spu:105446388"/>
<dbReference type="OrthoDB" id="8950604at2759"/>
<proteinExistence type="predicted"/>
<dbReference type="PROSITE" id="PS50041">
    <property type="entry name" value="C_TYPE_LECTIN_2"/>
    <property type="match status" value="1"/>
</dbReference>
<dbReference type="RefSeq" id="XP_030839650.1">
    <property type="nucleotide sequence ID" value="XM_030983790.1"/>
</dbReference>
<feature type="domain" description="C-type lectin" evidence="2">
    <location>
        <begin position="95"/>
        <end position="212"/>
    </location>
</feature>
<dbReference type="AlphaFoldDB" id="A0A7M7NPI2"/>
<dbReference type="EnsemblMetazoa" id="XM_030983790">
    <property type="protein sequence ID" value="XP_030839650"/>
    <property type="gene ID" value="LOC105446388"/>
</dbReference>
<evidence type="ECO:0000313" key="3">
    <source>
        <dbReference type="EnsemblMetazoa" id="XP_030839649"/>
    </source>
</evidence>
<feature type="compositionally biased region" description="Polar residues" evidence="1">
    <location>
        <begin position="28"/>
        <end position="54"/>
    </location>
</feature>
<dbReference type="Pfam" id="PF00059">
    <property type="entry name" value="Lectin_C"/>
    <property type="match status" value="1"/>
</dbReference>
<dbReference type="PANTHER" id="PTHR22803">
    <property type="entry name" value="MANNOSE, PHOSPHOLIPASE, LECTIN RECEPTOR RELATED"/>
    <property type="match status" value="1"/>
</dbReference>
<dbReference type="InterPro" id="IPR016186">
    <property type="entry name" value="C-type_lectin-like/link_sf"/>
</dbReference>
<dbReference type="GeneID" id="115923330"/>
<feature type="compositionally biased region" description="Polar residues" evidence="1">
    <location>
        <begin position="79"/>
        <end position="89"/>
    </location>
</feature>
<dbReference type="InterPro" id="IPR050111">
    <property type="entry name" value="C-type_lectin/snaclec_domain"/>
</dbReference>
<dbReference type="RefSeq" id="XP_030839649.1">
    <property type="nucleotide sequence ID" value="XM_030983789.1"/>
</dbReference>
<evidence type="ECO:0000256" key="1">
    <source>
        <dbReference type="SAM" id="MobiDB-lite"/>
    </source>
</evidence>
<dbReference type="SMART" id="SM00034">
    <property type="entry name" value="CLECT"/>
    <property type="match status" value="1"/>
</dbReference>
<protein>
    <recommendedName>
        <fullName evidence="2">C-type lectin domain-containing protein</fullName>
    </recommendedName>
</protein>
<evidence type="ECO:0000259" key="2">
    <source>
        <dbReference type="PROSITE" id="PS50041"/>
    </source>
</evidence>
<feature type="compositionally biased region" description="Low complexity" evidence="1">
    <location>
        <begin position="55"/>
        <end position="78"/>
    </location>
</feature>
<dbReference type="EnsemblMetazoa" id="XM_030983789">
    <property type="protein sequence ID" value="XP_030839649"/>
    <property type="gene ID" value="LOC115923330"/>
</dbReference>
<reference evidence="3" key="2">
    <citation type="submission" date="2021-01" db="UniProtKB">
        <authorList>
            <consortium name="EnsemblMetazoa"/>
        </authorList>
    </citation>
    <scope>IDENTIFICATION</scope>
</reference>
<organism evidence="3 4">
    <name type="scientific">Strongylocentrotus purpuratus</name>
    <name type="common">Purple sea urchin</name>
    <dbReference type="NCBI Taxonomy" id="7668"/>
    <lineage>
        <taxon>Eukaryota</taxon>
        <taxon>Metazoa</taxon>
        <taxon>Echinodermata</taxon>
        <taxon>Eleutherozoa</taxon>
        <taxon>Echinozoa</taxon>
        <taxon>Echinoidea</taxon>
        <taxon>Euechinoidea</taxon>
        <taxon>Echinacea</taxon>
        <taxon>Camarodonta</taxon>
        <taxon>Echinidea</taxon>
        <taxon>Strongylocentrotidae</taxon>
        <taxon>Strongylocentrotus</taxon>
    </lineage>
</organism>
<dbReference type="KEGG" id="spu:115923330"/>
<reference evidence="4" key="1">
    <citation type="submission" date="2015-02" db="EMBL/GenBank/DDBJ databases">
        <title>Genome sequencing for Strongylocentrotus purpuratus.</title>
        <authorList>
            <person name="Murali S."/>
            <person name="Liu Y."/>
            <person name="Vee V."/>
            <person name="English A."/>
            <person name="Wang M."/>
            <person name="Skinner E."/>
            <person name="Han Y."/>
            <person name="Muzny D.M."/>
            <person name="Worley K.C."/>
            <person name="Gibbs R.A."/>
        </authorList>
    </citation>
    <scope>NUCLEOTIDE SEQUENCE</scope>
</reference>
<dbReference type="CDD" id="cd00037">
    <property type="entry name" value="CLECT"/>
    <property type="match status" value="1"/>
</dbReference>
<name>A0A7M7NPI2_STRPU</name>
<dbReference type="SUPFAM" id="SSF56436">
    <property type="entry name" value="C-type lectin-like"/>
    <property type="match status" value="1"/>
</dbReference>
<dbReference type="InterPro" id="IPR001304">
    <property type="entry name" value="C-type_lectin-like"/>
</dbReference>
<dbReference type="Proteomes" id="UP000007110">
    <property type="component" value="Unassembled WGS sequence"/>
</dbReference>
<sequence>MTKRSDTTTSQNTTTSESVTAKTRTKSEPSTTATMTERSDATTSQATPTSKSVESSTTDATTKATTSSRTTVSDTTKSQETTPSACSSSPMEYEFGGSFYNFSTCKIDQASAVLACSQYGSHLVFIESQEEEDFIARSLQHRWDYWIGLTGSSLSEAKWLDGSNLTYSNFESESFNDNGNCFRIMVWYQNVADRLDLWQDKDCSIQLRFICEKEVGI</sequence>
<keyword evidence="4" id="KW-1185">Reference proteome</keyword>
<dbReference type="Gene3D" id="3.10.100.10">
    <property type="entry name" value="Mannose-Binding Protein A, subunit A"/>
    <property type="match status" value="1"/>
</dbReference>